<dbReference type="OrthoDB" id="9804504at2"/>
<dbReference type="RefSeq" id="WP_091238904.1">
    <property type="nucleotide sequence ID" value="NZ_FNAG01000001.1"/>
</dbReference>
<dbReference type="Pfam" id="PF22594">
    <property type="entry name" value="GTP-eEF1A_C"/>
    <property type="match status" value="1"/>
</dbReference>
<dbReference type="InterPro" id="IPR050100">
    <property type="entry name" value="TRAFAC_GTPase_members"/>
</dbReference>
<evidence type="ECO:0000259" key="17">
    <source>
        <dbReference type="PROSITE" id="PS51722"/>
    </source>
</evidence>
<dbReference type="STRING" id="265719.SAMN04488509_101714"/>
<dbReference type="GO" id="GO:0003924">
    <property type="term" value="F:GTPase activity"/>
    <property type="evidence" value="ECO:0007669"/>
    <property type="project" value="InterPro"/>
</dbReference>
<evidence type="ECO:0000256" key="13">
    <source>
        <dbReference type="ARBA" id="ARBA00023134"/>
    </source>
</evidence>
<dbReference type="Gene3D" id="2.40.30.10">
    <property type="entry name" value="Translation factors"/>
    <property type="match status" value="2"/>
</dbReference>
<dbReference type="InterPro" id="IPR031157">
    <property type="entry name" value="G_TR_CS"/>
</dbReference>
<dbReference type="UniPathway" id="UPA00140">
    <property type="reaction ID" value="UER00205"/>
</dbReference>
<evidence type="ECO:0000256" key="8">
    <source>
        <dbReference type="ARBA" id="ARBA00022679"/>
    </source>
</evidence>
<dbReference type="SUPFAM" id="SSF50447">
    <property type="entry name" value="Translation proteins"/>
    <property type="match status" value="1"/>
</dbReference>
<keyword evidence="14" id="KW-0511">Multifunctional enzyme</keyword>
<dbReference type="GO" id="GO:0070814">
    <property type="term" value="P:hydrogen sulfide biosynthetic process"/>
    <property type="evidence" value="ECO:0007669"/>
    <property type="project" value="UniProtKB-UniRule"/>
</dbReference>
<keyword evidence="11 16" id="KW-0418">Kinase</keyword>
<evidence type="ECO:0000256" key="2">
    <source>
        <dbReference type="ARBA" id="ARBA00002357"/>
    </source>
</evidence>
<reference evidence="18 19" key="1">
    <citation type="submission" date="2016-10" db="EMBL/GenBank/DDBJ databases">
        <authorList>
            <person name="de Groot N.N."/>
        </authorList>
    </citation>
    <scope>NUCLEOTIDE SEQUENCE [LARGE SCALE GENOMIC DNA]</scope>
    <source>
        <strain evidence="18 19">DSM 16957</strain>
    </source>
</reference>
<dbReference type="InterPro" id="IPR059117">
    <property type="entry name" value="APS_kinase_dom"/>
</dbReference>
<dbReference type="GO" id="GO:0000103">
    <property type="term" value="P:sulfate assimilation"/>
    <property type="evidence" value="ECO:0007669"/>
    <property type="project" value="UniProtKB-UniRule"/>
</dbReference>
<dbReference type="SUPFAM" id="SSF50465">
    <property type="entry name" value="EF-Tu/eEF-1alpha/eIF2-gamma C-terminal domain"/>
    <property type="match status" value="1"/>
</dbReference>
<evidence type="ECO:0000256" key="9">
    <source>
        <dbReference type="ARBA" id="ARBA00022695"/>
    </source>
</evidence>
<dbReference type="CDD" id="cd04166">
    <property type="entry name" value="CysN_ATPS"/>
    <property type="match status" value="1"/>
</dbReference>
<keyword evidence="13" id="KW-0342">GTP-binding</keyword>
<dbReference type="NCBIfam" id="TIGR00455">
    <property type="entry name" value="apsK"/>
    <property type="match status" value="1"/>
</dbReference>
<evidence type="ECO:0000256" key="1">
    <source>
        <dbReference type="ARBA" id="ARBA00001823"/>
    </source>
</evidence>
<keyword evidence="9 18" id="KW-0548">Nucleotidyltransferase</keyword>
<sequence>MNALPRSQDSALNETAAIALPAPEHRPHLRLLTCGSVDDGKSTLIGRLLFETDSVPDDQLANLELLSRRHGTRGEQVDYALLLDGLSAEREQGITIDVAWRYFGTTRTAFIVADSPGHAEYTRNMVTAASHCDLAVLLVDARQGLLPQTLRHACIAALLGIERVVLAVNKMDRIGFDAEAFERIVERFADFAARVGLEHVQPIPLCAIDGDNLVQRSARMPWYAGPALLEHLEAMAAELASAPPRPRHAPRLPVSWVVRPDADFRGFAGQLQAGALRVGDSLRSVPSGQTSKVRGLWLGEQTLDVAHPGQSIVLALEDEIDSSRGDVLCAASDPVEASDQFEVDIVWLGEQPMLPGRPYRLQLGTASALATPATPKYRLNVETLEHLAARTLAVNEIGRVNLALDRALPFEAYADNPGLGGGILIDTLSHQTVGAVMVRHALRRASNLHWQALDINRAKRAGQKGQKPAVLWFTGLSGAGKSTIANLVEKQLHALGKHTYLLDGDNVRHGLNKDLGFTDADRVENIRRVAEVARLMADAGLICLVSFISPFRSERDFARGLLPPGEFFEVFVDTPLEVAEARDVKGLYAKARRGELRNFTGIDSAYERPQSPELHLQADQLSPEAAAEAVIEGLRRAGVLEGEL</sequence>
<comment type="function">
    <text evidence="2">APS kinase catalyzes the synthesis of activated sulfate.</text>
</comment>
<dbReference type="Pfam" id="PF00009">
    <property type="entry name" value="GTP_EFTU"/>
    <property type="match status" value="1"/>
</dbReference>
<keyword evidence="10 16" id="KW-0547">Nucleotide-binding</keyword>
<dbReference type="AlphaFoldDB" id="A0A1G6SV33"/>
<dbReference type="InterPro" id="IPR041757">
    <property type="entry name" value="CysN_GTP-bd"/>
</dbReference>
<dbReference type="InterPro" id="IPR002891">
    <property type="entry name" value="APS"/>
</dbReference>
<keyword evidence="19" id="KW-1185">Reference proteome</keyword>
<dbReference type="InterPro" id="IPR027417">
    <property type="entry name" value="P-loop_NTPase"/>
</dbReference>
<dbReference type="PROSITE" id="PS51722">
    <property type="entry name" value="G_TR_2"/>
    <property type="match status" value="1"/>
</dbReference>
<dbReference type="Pfam" id="PF01583">
    <property type="entry name" value="APS_kinase"/>
    <property type="match status" value="1"/>
</dbReference>
<evidence type="ECO:0000256" key="6">
    <source>
        <dbReference type="ARBA" id="ARBA00007237"/>
    </source>
</evidence>
<keyword evidence="7" id="KW-0536">Nodulation</keyword>
<comment type="similarity">
    <text evidence="5">In the C-terminal section; belongs to the APS kinase family.</text>
</comment>
<keyword evidence="8 16" id="KW-0808">Transferase</keyword>
<dbReference type="CDD" id="cd04095">
    <property type="entry name" value="CysN_NoDQ_III"/>
    <property type="match status" value="1"/>
</dbReference>
<dbReference type="GO" id="GO:0004781">
    <property type="term" value="F:sulfate adenylyltransferase (ATP) activity"/>
    <property type="evidence" value="ECO:0007669"/>
    <property type="project" value="UniProtKB-EC"/>
</dbReference>
<gene>
    <name evidence="16" type="primary">cysC</name>
    <name evidence="18" type="ORF">SAMN04488509_101714</name>
</gene>
<evidence type="ECO:0000256" key="16">
    <source>
        <dbReference type="HAMAP-Rule" id="MF_00065"/>
    </source>
</evidence>
<evidence type="ECO:0000256" key="14">
    <source>
        <dbReference type="ARBA" id="ARBA00023268"/>
    </source>
</evidence>
<dbReference type="InterPro" id="IPR009001">
    <property type="entry name" value="Transl_elong_EF1A/Init_IF2_C"/>
</dbReference>
<comment type="catalytic activity">
    <reaction evidence="1 16">
        <text>adenosine 5'-phosphosulfate + ATP = 3'-phosphoadenylyl sulfate + ADP + H(+)</text>
        <dbReference type="Rhea" id="RHEA:24152"/>
        <dbReference type="ChEBI" id="CHEBI:15378"/>
        <dbReference type="ChEBI" id="CHEBI:30616"/>
        <dbReference type="ChEBI" id="CHEBI:58243"/>
        <dbReference type="ChEBI" id="CHEBI:58339"/>
        <dbReference type="ChEBI" id="CHEBI:456216"/>
        <dbReference type="EC" id="2.7.1.25"/>
    </reaction>
</comment>
<protein>
    <recommendedName>
        <fullName evidence="16">Adenylyl-sulfate kinase</fullName>
        <ecNumber evidence="16">2.7.1.25</ecNumber>
    </recommendedName>
    <alternativeName>
        <fullName evidence="16">APS kinase</fullName>
    </alternativeName>
    <alternativeName>
        <fullName evidence="16">ATP adenosine-5'-phosphosulfate 3'-phosphotransferase</fullName>
    </alternativeName>
    <alternativeName>
        <fullName evidence="16">Adenosine-5'-phosphosulfate kinase</fullName>
    </alternativeName>
</protein>
<dbReference type="PROSITE" id="PS00301">
    <property type="entry name" value="G_TR_1"/>
    <property type="match status" value="1"/>
</dbReference>
<evidence type="ECO:0000256" key="10">
    <source>
        <dbReference type="ARBA" id="ARBA00022741"/>
    </source>
</evidence>
<evidence type="ECO:0000256" key="4">
    <source>
        <dbReference type="ARBA" id="ARBA00004806"/>
    </source>
</evidence>
<dbReference type="InterPro" id="IPR011779">
    <property type="entry name" value="SO4_adenylTrfase_lsu"/>
</dbReference>
<evidence type="ECO:0000256" key="5">
    <source>
        <dbReference type="ARBA" id="ARBA00005438"/>
    </source>
</evidence>
<dbReference type="SUPFAM" id="SSF52540">
    <property type="entry name" value="P-loop containing nucleoside triphosphate hydrolases"/>
    <property type="match status" value="2"/>
</dbReference>
<dbReference type="Gene3D" id="3.40.50.300">
    <property type="entry name" value="P-loop containing nucleotide triphosphate hydrolases"/>
    <property type="match status" value="2"/>
</dbReference>
<comment type="catalytic activity">
    <reaction evidence="15">
        <text>sulfate + ATP + H(+) = adenosine 5'-phosphosulfate + diphosphate</text>
        <dbReference type="Rhea" id="RHEA:18133"/>
        <dbReference type="ChEBI" id="CHEBI:15378"/>
        <dbReference type="ChEBI" id="CHEBI:16189"/>
        <dbReference type="ChEBI" id="CHEBI:30616"/>
        <dbReference type="ChEBI" id="CHEBI:33019"/>
        <dbReference type="ChEBI" id="CHEBI:58243"/>
        <dbReference type="EC" id="2.7.7.4"/>
    </reaction>
</comment>
<dbReference type="GO" id="GO:0005524">
    <property type="term" value="F:ATP binding"/>
    <property type="evidence" value="ECO:0007669"/>
    <property type="project" value="UniProtKB-UniRule"/>
</dbReference>
<feature type="binding site" evidence="16">
    <location>
        <begin position="475"/>
        <end position="482"/>
    </location>
    <ligand>
        <name>ATP</name>
        <dbReference type="ChEBI" id="CHEBI:30616"/>
    </ligand>
</feature>
<evidence type="ECO:0000313" key="19">
    <source>
        <dbReference type="Proteomes" id="UP000199603"/>
    </source>
</evidence>
<dbReference type="InterPro" id="IPR000795">
    <property type="entry name" value="T_Tr_GTP-bd_dom"/>
</dbReference>
<dbReference type="InterPro" id="IPR009000">
    <property type="entry name" value="Transl_B-barrel_sf"/>
</dbReference>
<comment type="similarity">
    <text evidence="6">In the N-terminal section; belongs to the TRAFAC class translation factor GTPase superfamily. Classic translation factor GTPase family. CysN/NodQ subfamily.</text>
</comment>
<feature type="active site" description="Phosphoserine intermediate" evidence="16">
    <location>
        <position position="549"/>
    </location>
</feature>
<dbReference type="EC" id="2.7.1.25" evidence="16"/>
<dbReference type="PRINTS" id="PR00315">
    <property type="entry name" value="ELONGATNFCT"/>
</dbReference>
<comment type="pathway">
    <text evidence="4 16">Sulfur metabolism; hydrogen sulfide biosynthesis; sulfite from sulfate: step 2/3.</text>
</comment>
<keyword evidence="12 16" id="KW-0067">ATP-binding</keyword>
<evidence type="ECO:0000256" key="3">
    <source>
        <dbReference type="ARBA" id="ARBA00002632"/>
    </source>
</evidence>
<dbReference type="FunFam" id="3.40.50.300:FF:000212">
    <property type="entry name" value="Adenylyl-sulfate kinase"/>
    <property type="match status" value="1"/>
</dbReference>
<comment type="similarity">
    <text evidence="16">Belongs to the APS kinase family.</text>
</comment>
<dbReference type="NCBIfam" id="NF004035">
    <property type="entry name" value="PRK05506.1"/>
    <property type="match status" value="1"/>
</dbReference>
<evidence type="ECO:0000313" key="18">
    <source>
        <dbReference type="EMBL" id="SDD20702.1"/>
    </source>
</evidence>
<dbReference type="GO" id="GO:0005525">
    <property type="term" value="F:GTP binding"/>
    <property type="evidence" value="ECO:0007669"/>
    <property type="project" value="UniProtKB-KW"/>
</dbReference>
<evidence type="ECO:0000256" key="15">
    <source>
        <dbReference type="ARBA" id="ARBA00049370"/>
    </source>
</evidence>
<dbReference type="PANTHER" id="PTHR23115">
    <property type="entry name" value="TRANSLATION FACTOR"/>
    <property type="match status" value="1"/>
</dbReference>
<dbReference type="HAMAP" id="MF_00065">
    <property type="entry name" value="Adenylyl_sulf_kinase"/>
    <property type="match status" value="1"/>
</dbReference>
<dbReference type="GO" id="GO:0004020">
    <property type="term" value="F:adenylylsulfate kinase activity"/>
    <property type="evidence" value="ECO:0007669"/>
    <property type="project" value="UniProtKB-UniRule"/>
</dbReference>
<dbReference type="NCBIfam" id="NF003013">
    <property type="entry name" value="PRK03846.1"/>
    <property type="match status" value="1"/>
</dbReference>
<dbReference type="InterPro" id="IPR044139">
    <property type="entry name" value="CysN_NoDQ_III"/>
</dbReference>
<dbReference type="CDD" id="cd02027">
    <property type="entry name" value="APSK"/>
    <property type="match status" value="1"/>
</dbReference>
<dbReference type="InterPro" id="IPR054696">
    <property type="entry name" value="GTP-eEF1A_C"/>
</dbReference>
<keyword evidence="16" id="KW-0597">Phosphoprotein</keyword>
<dbReference type="FunFam" id="3.40.50.300:FF:000119">
    <property type="entry name" value="Sulfate adenylyltransferase subunit 1"/>
    <property type="match status" value="1"/>
</dbReference>
<evidence type="ECO:0000256" key="11">
    <source>
        <dbReference type="ARBA" id="ARBA00022777"/>
    </source>
</evidence>
<comment type="function">
    <text evidence="3 16">Catalyzes the synthesis of activated sulfate.</text>
</comment>
<dbReference type="Proteomes" id="UP000199603">
    <property type="component" value="Unassembled WGS sequence"/>
</dbReference>
<name>A0A1G6SV33_9GAMM</name>
<evidence type="ECO:0000256" key="12">
    <source>
        <dbReference type="ARBA" id="ARBA00022840"/>
    </source>
</evidence>
<dbReference type="EMBL" id="FNAG01000001">
    <property type="protein sequence ID" value="SDD20702.1"/>
    <property type="molecule type" value="Genomic_DNA"/>
</dbReference>
<organism evidence="18 19">
    <name type="scientific">Aquimonas voraii</name>
    <dbReference type="NCBI Taxonomy" id="265719"/>
    <lineage>
        <taxon>Bacteria</taxon>
        <taxon>Pseudomonadati</taxon>
        <taxon>Pseudomonadota</taxon>
        <taxon>Gammaproteobacteria</taxon>
        <taxon>Lysobacterales</taxon>
        <taxon>Lysobacteraceae</taxon>
        <taxon>Aquimonas</taxon>
    </lineage>
</organism>
<feature type="domain" description="Tr-type G" evidence="17">
    <location>
        <begin position="26"/>
        <end position="245"/>
    </location>
</feature>
<accession>A0A1G6SV33</accession>
<evidence type="ECO:0000256" key="7">
    <source>
        <dbReference type="ARBA" id="ARBA00022458"/>
    </source>
</evidence>
<proteinExistence type="inferred from homology"/>
<dbReference type="NCBIfam" id="TIGR02034">
    <property type="entry name" value="CysN"/>
    <property type="match status" value="1"/>
</dbReference>